<evidence type="ECO:0000313" key="1">
    <source>
        <dbReference type="EMBL" id="CAF9926614.1"/>
    </source>
</evidence>
<name>A0A8H3FL90_9LECA</name>
<comment type="caution">
    <text evidence="1">The sequence shown here is derived from an EMBL/GenBank/DDBJ whole genome shotgun (WGS) entry which is preliminary data.</text>
</comment>
<dbReference type="OrthoDB" id="245563at2759"/>
<organism evidence="1 2">
    <name type="scientific">Heterodermia speciosa</name>
    <dbReference type="NCBI Taxonomy" id="116794"/>
    <lineage>
        <taxon>Eukaryota</taxon>
        <taxon>Fungi</taxon>
        <taxon>Dikarya</taxon>
        <taxon>Ascomycota</taxon>
        <taxon>Pezizomycotina</taxon>
        <taxon>Lecanoromycetes</taxon>
        <taxon>OSLEUM clade</taxon>
        <taxon>Lecanoromycetidae</taxon>
        <taxon>Caliciales</taxon>
        <taxon>Physciaceae</taxon>
        <taxon>Heterodermia</taxon>
    </lineage>
</organism>
<gene>
    <name evidence="1" type="ORF">HETSPECPRED_006370</name>
</gene>
<keyword evidence="2" id="KW-1185">Reference proteome</keyword>
<dbReference type="EMBL" id="CAJPDS010000042">
    <property type="protein sequence ID" value="CAF9926614.1"/>
    <property type="molecule type" value="Genomic_DNA"/>
</dbReference>
<sequence length="232" mass="25506">MSSSKPQILLLMEETPDELLEDIYPEFLTALRTKFQTKDISYKSAKSLSLSQSQPAVILAVSGTITERRYRPLHDELVSFVKNDGGTLICCCQFSSFCRPPDLTTFMAKFNLPWKSGDYHRSTFVLNGAFKDRFGADRFGRLLPAYSMKALHVDKASSAAVIYGPDSASRTQSMVFPPSSVDQAQAPVVLERCGKGEVGYVGDVNPEDGTQELLLVMVENALRASMDEGVGS</sequence>
<proteinExistence type="predicted"/>
<evidence type="ECO:0000313" key="2">
    <source>
        <dbReference type="Proteomes" id="UP000664521"/>
    </source>
</evidence>
<reference evidence="1" key="1">
    <citation type="submission" date="2021-03" db="EMBL/GenBank/DDBJ databases">
        <authorList>
            <person name="Tagirdzhanova G."/>
        </authorList>
    </citation>
    <scope>NUCLEOTIDE SEQUENCE</scope>
</reference>
<protein>
    <submittedName>
        <fullName evidence="1">Uncharacterized protein</fullName>
    </submittedName>
</protein>
<dbReference type="Proteomes" id="UP000664521">
    <property type="component" value="Unassembled WGS sequence"/>
</dbReference>
<dbReference type="AlphaFoldDB" id="A0A8H3FL90"/>
<accession>A0A8H3FL90</accession>